<keyword evidence="1" id="KW-1133">Transmembrane helix</keyword>
<protein>
    <submittedName>
        <fullName evidence="2">Uncharacterized protein</fullName>
    </submittedName>
</protein>
<keyword evidence="1" id="KW-0472">Membrane</keyword>
<name>A0AAV6YKG1_ENGPU</name>
<proteinExistence type="predicted"/>
<organism evidence="2 3">
    <name type="scientific">Engystomops pustulosus</name>
    <name type="common">Tungara frog</name>
    <name type="synonym">Physalaemus pustulosus</name>
    <dbReference type="NCBI Taxonomy" id="76066"/>
    <lineage>
        <taxon>Eukaryota</taxon>
        <taxon>Metazoa</taxon>
        <taxon>Chordata</taxon>
        <taxon>Craniata</taxon>
        <taxon>Vertebrata</taxon>
        <taxon>Euteleostomi</taxon>
        <taxon>Amphibia</taxon>
        <taxon>Batrachia</taxon>
        <taxon>Anura</taxon>
        <taxon>Neobatrachia</taxon>
        <taxon>Hyloidea</taxon>
        <taxon>Leptodactylidae</taxon>
        <taxon>Leiuperinae</taxon>
        <taxon>Engystomops</taxon>
    </lineage>
</organism>
<keyword evidence="3" id="KW-1185">Reference proteome</keyword>
<sequence length="108" mass="12741">MEGFVLMVDFKHIVIVCLIAASITLISRYRLQTRPCPDLGGHLDISPSTPQQWYIPAVIYPCSRIYQQWYLIYSQCPLMIILHFLLPHSLQMRMRRRIQTYFLQKAGK</sequence>
<evidence type="ECO:0000313" key="2">
    <source>
        <dbReference type="EMBL" id="KAG8536140.1"/>
    </source>
</evidence>
<comment type="caution">
    <text evidence="2">The sequence shown here is derived from an EMBL/GenBank/DDBJ whole genome shotgun (WGS) entry which is preliminary data.</text>
</comment>
<feature type="transmembrane region" description="Helical" evidence="1">
    <location>
        <begin position="69"/>
        <end position="86"/>
    </location>
</feature>
<feature type="transmembrane region" description="Helical" evidence="1">
    <location>
        <begin position="12"/>
        <end position="31"/>
    </location>
</feature>
<dbReference type="AlphaFoldDB" id="A0AAV6YKG1"/>
<accession>A0AAV6YKG1</accession>
<evidence type="ECO:0000313" key="3">
    <source>
        <dbReference type="Proteomes" id="UP000824782"/>
    </source>
</evidence>
<reference evidence="2" key="1">
    <citation type="thesis" date="2020" institute="ProQuest LLC" country="789 East Eisenhower Parkway, Ann Arbor, MI, USA">
        <title>Comparative Genomics and Chromosome Evolution.</title>
        <authorList>
            <person name="Mudd A.B."/>
        </authorList>
    </citation>
    <scope>NUCLEOTIDE SEQUENCE</scope>
    <source>
        <strain evidence="2">237g6f4</strain>
        <tissue evidence="2">Blood</tissue>
    </source>
</reference>
<dbReference type="Proteomes" id="UP000824782">
    <property type="component" value="Unassembled WGS sequence"/>
</dbReference>
<gene>
    <name evidence="2" type="ORF">GDO81_027032</name>
</gene>
<keyword evidence="1" id="KW-0812">Transmembrane</keyword>
<dbReference type="EMBL" id="WNYA01049610">
    <property type="protein sequence ID" value="KAG8536140.1"/>
    <property type="molecule type" value="Genomic_DNA"/>
</dbReference>
<evidence type="ECO:0000256" key="1">
    <source>
        <dbReference type="SAM" id="Phobius"/>
    </source>
</evidence>